<dbReference type="Proteomes" id="UP000094565">
    <property type="component" value="Chromosome 1"/>
</dbReference>
<comment type="catalytic activity">
    <reaction evidence="1">
        <text>O-phospho-L-threonyl-[protein] + H2O = L-threonyl-[protein] + phosphate</text>
        <dbReference type="Rhea" id="RHEA:47004"/>
        <dbReference type="Rhea" id="RHEA-COMP:11060"/>
        <dbReference type="Rhea" id="RHEA-COMP:11605"/>
        <dbReference type="ChEBI" id="CHEBI:15377"/>
        <dbReference type="ChEBI" id="CHEBI:30013"/>
        <dbReference type="ChEBI" id="CHEBI:43474"/>
        <dbReference type="ChEBI" id="CHEBI:61977"/>
        <dbReference type="EC" id="3.1.3.16"/>
    </reaction>
</comment>
<evidence type="ECO:0000313" key="4">
    <source>
        <dbReference type="Proteomes" id="UP000094565"/>
    </source>
</evidence>
<feature type="domain" description="PPM-type phosphatase" evidence="2">
    <location>
        <begin position="114"/>
        <end position="385"/>
    </location>
</feature>
<evidence type="ECO:0000313" key="3">
    <source>
        <dbReference type="EMBL" id="ANZ73426.1"/>
    </source>
</evidence>
<dbReference type="OrthoDB" id="25675at2759"/>
<keyword evidence="1" id="KW-0464">Manganese</keyword>
<evidence type="ECO:0000256" key="1">
    <source>
        <dbReference type="RuleBase" id="RU366020"/>
    </source>
</evidence>
<dbReference type="PANTHER" id="PTHR12320:SF1">
    <property type="entry name" value="PROTEIN PHOSPHATASE PTC7 HOMOLOG"/>
    <property type="match status" value="1"/>
</dbReference>
<keyword evidence="1" id="KW-0460">Magnesium</keyword>
<keyword evidence="1" id="KW-0479">Metal-binding</keyword>
<keyword evidence="4" id="KW-1185">Reference proteome</keyword>
<proteinExistence type="inferred from homology"/>
<sequence length="388" mass="43667">MSICRNRMSTVLPLLRAQRRNYSFWGKLPWKSHATPSPPATPVNPAVMDKAARIRAKRNHDLTNVYHVREEKQPQKDLSIFHFEYGYSSYSHHSRGKRIPMISSLSDLSDGGNLAALLPKRRPPGSPINTLSIRSGDDAMLVSPTLLGLADGVSSWSDLEEGEDADAGLWARAMLETTSRFVIQHQNSVWPHDINEREIEQILDDSFFHSTDLMDLDNCHGSSTFIMALLSYSGKLNVVSIGDSKIFVFRDGKIVFKNEEQMTSPLCPVQIGTNDLRHLPSSKCWYQTFELQQDDLIVMCSDGVTDNLWENELEQLVAKKYFKEGQNVRQLANSILKESREVAFDNFAITPYVEKINDVASNKGAKDNFIMGGKVDDISVCVARVVDK</sequence>
<protein>
    <recommendedName>
        <fullName evidence="1">Protein phosphatase</fullName>
        <ecNumber evidence="1">3.1.3.16</ecNumber>
    </recommendedName>
</protein>
<accession>A0A1B2J626</accession>
<dbReference type="Pfam" id="PF07228">
    <property type="entry name" value="SpoIIE"/>
    <property type="match status" value="1"/>
</dbReference>
<comment type="cofactor">
    <cofactor evidence="1">
        <name>Mg(2+)</name>
        <dbReference type="ChEBI" id="CHEBI:18420"/>
    </cofactor>
</comment>
<dbReference type="EMBL" id="CP014584">
    <property type="protein sequence ID" value="ANZ73426.1"/>
    <property type="molecule type" value="Genomic_DNA"/>
</dbReference>
<comment type="cofactor">
    <cofactor evidence="1">
        <name>Mn(2+)</name>
        <dbReference type="ChEBI" id="CHEBI:29035"/>
    </cofactor>
</comment>
<gene>
    <name evidence="3" type="ORF">ATY40_BA7500763</name>
</gene>
<dbReference type="PROSITE" id="PS51746">
    <property type="entry name" value="PPM_2"/>
    <property type="match status" value="1"/>
</dbReference>
<dbReference type="EC" id="3.1.3.16" evidence="1"/>
<dbReference type="AlphaFoldDB" id="A0A1B2J626"/>
<keyword evidence="1" id="KW-0904">Protein phosphatase</keyword>
<dbReference type="SUPFAM" id="SSF81606">
    <property type="entry name" value="PP2C-like"/>
    <property type="match status" value="1"/>
</dbReference>
<dbReference type="SMART" id="SM00331">
    <property type="entry name" value="PP2C_SIG"/>
    <property type="match status" value="1"/>
</dbReference>
<comment type="similarity">
    <text evidence="1">Belongs to the PP2C family.</text>
</comment>
<comment type="catalytic activity">
    <reaction evidence="1">
        <text>O-phospho-L-seryl-[protein] + H2O = L-seryl-[protein] + phosphate</text>
        <dbReference type="Rhea" id="RHEA:20629"/>
        <dbReference type="Rhea" id="RHEA-COMP:9863"/>
        <dbReference type="Rhea" id="RHEA-COMP:11604"/>
        <dbReference type="ChEBI" id="CHEBI:15377"/>
        <dbReference type="ChEBI" id="CHEBI:29999"/>
        <dbReference type="ChEBI" id="CHEBI:43474"/>
        <dbReference type="ChEBI" id="CHEBI:83421"/>
        <dbReference type="EC" id="3.1.3.16"/>
    </reaction>
</comment>
<dbReference type="InterPro" id="IPR036457">
    <property type="entry name" value="PPM-type-like_dom_sf"/>
</dbReference>
<dbReference type="Gene3D" id="3.60.40.10">
    <property type="entry name" value="PPM-type phosphatase domain"/>
    <property type="match status" value="1"/>
</dbReference>
<reference evidence="3 4" key="1">
    <citation type="submission" date="2016-02" db="EMBL/GenBank/DDBJ databases">
        <title>Comparative genomic and transcriptomic foundation for Pichia pastoris.</title>
        <authorList>
            <person name="Love K.R."/>
            <person name="Shah K.A."/>
            <person name="Whittaker C.A."/>
            <person name="Wu J."/>
            <person name="Bartlett M.C."/>
            <person name="Ma D."/>
            <person name="Leeson R.L."/>
            <person name="Priest M."/>
            <person name="Young S.K."/>
            <person name="Love J.C."/>
        </authorList>
    </citation>
    <scope>NUCLEOTIDE SEQUENCE [LARGE SCALE GENOMIC DNA]</scope>
    <source>
        <strain evidence="3 4">ATCC 28485</strain>
    </source>
</reference>
<dbReference type="SMART" id="SM00332">
    <property type="entry name" value="PP2Cc"/>
    <property type="match status" value="1"/>
</dbReference>
<evidence type="ECO:0000259" key="2">
    <source>
        <dbReference type="PROSITE" id="PS51746"/>
    </source>
</evidence>
<name>A0A1B2J626_PICPA</name>
<dbReference type="GO" id="GO:0046872">
    <property type="term" value="F:metal ion binding"/>
    <property type="evidence" value="ECO:0007669"/>
    <property type="project" value="UniProtKB-UniRule"/>
</dbReference>
<dbReference type="InterPro" id="IPR001932">
    <property type="entry name" value="PPM-type_phosphatase-like_dom"/>
</dbReference>
<keyword evidence="1" id="KW-0378">Hydrolase</keyword>
<dbReference type="InterPro" id="IPR039123">
    <property type="entry name" value="PPTC7"/>
</dbReference>
<dbReference type="GO" id="GO:0004722">
    <property type="term" value="F:protein serine/threonine phosphatase activity"/>
    <property type="evidence" value="ECO:0007669"/>
    <property type="project" value="UniProtKB-EC"/>
</dbReference>
<dbReference type="PANTHER" id="PTHR12320">
    <property type="entry name" value="PROTEIN PHOSPHATASE 2C"/>
    <property type="match status" value="1"/>
</dbReference>
<organism evidence="3 4">
    <name type="scientific">Komagataella pastoris</name>
    <name type="common">Yeast</name>
    <name type="synonym">Pichia pastoris</name>
    <dbReference type="NCBI Taxonomy" id="4922"/>
    <lineage>
        <taxon>Eukaryota</taxon>
        <taxon>Fungi</taxon>
        <taxon>Dikarya</taxon>
        <taxon>Ascomycota</taxon>
        <taxon>Saccharomycotina</taxon>
        <taxon>Pichiomycetes</taxon>
        <taxon>Pichiales</taxon>
        <taxon>Pichiaceae</taxon>
        <taxon>Komagataella</taxon>
    </lineage>
</organism>